<evidence type="ECO:0000313" key="1">
    <source>
        <dbReference type="EMBL" id="AFK07492.1"/>
    </source>
</evidence>
<dbReference type="GeneID" id="87107606"/>
<dbReference type="EMBL" id="CP003532">
    <property type="protein sequence ID" value="AFK07492.1"/>
    <property type="molecule type" value="Genomic_DNA"/>
</dbReference>
<dbReference type="AlphaFoldDB" id="I2F6D9"/>
<gene>
    <name evidence="1" type="ORF">Theba_1841</name>
</gene>
<organism evidence="1 2">
    <name type="scientific">Mesotoga prima MesG1.Ag.4.2</name>
    <dbReference type="NCBI Taxonomy" id="660470"/>
    <lineage>
        <taxon>Bacteria</taxon>
        <taxon>Thermotogati</taxon>
        <taxon>Thermotogota</taxon>
        <taxon>Thermotogae</taxon>
        <taxon>Kosmotogales</taxon>
        <taxon>Kosmotogaceae</taxon>
        <taxon>Mesotoga</taxon>
    </lineage>
</organism>
<dbReference type="Proteomes" id="UP000002881">
    <property type="component" value="Chromosome"/>
</dbReference>
<keyword evidence="2" id="KW-1185">Reference proteome</keyword>
<proteinExistence type="predicted"/>
<protein>
    <submittedName>
        <fullName evidence="1">Uncharacterized protein</fullName>
    </submittedName>
</protein>
<dbReference type="HOGENOM" id="CLU_1990016_0_0_0"/>
<accession>I2F6D9</accession>
<dbReference type="eggNOG" id="ENOG5030M19">
    <property type="taxonomic scope" value="Bacteria"/>
</dbReference>
<name>I2F6D9_9BACT</name>
<evidence type="ECO:0000313" key="2">
    <source>
        <dbReference type="Proteomes" id="UP000002881"/>
    </source>
</evidence>
<dbReference type="STRING" id="660470.Theba_1841"/>
<dbReference type="RefSeq" id="WP_014731310.1">
    <property type="nucleotide sequence ID" value="NC_017934.1"/>
</dbReference>
<sequence precursor="true">MRRILAYLLVLLFVVSSASSLIGSSLDVAKEIAESANERIESLIETAIEKAECFTERFEETGLSLEAYENLIDDLGNDLVNTALRISQSAIEKIEEIGYNAICYYVPVKLGYKIFMVDPILIIDD</sequence>
<reference evidence="1 2" key="1">
    <citation type="journal article" date="2012" name="Genome Biol. Evol.">
        <title>Genome Sequence of the Mesophilic Thermotogales Bacterium Mesotoga prima MesG1.Ag.4.2 Reveals the Largest Thermotogales Genome To Date.</title>
        <authorList>
            <person name="Zhaxybayeva O."/>
            <person name="Swithers K.S."/>
            <person name="Foght J."/>
            <person name="Green A.G."/>
            <person name="Bruce D."/>
            <person name="Detter C."/>
            <person name="Han S."/>
            <person name="Teshima H."/>
            <person name="Han J."/>
            <person name="Woyke T."/>
            <person name="Pitluck S."/>
            <person name="Nolan M."/>
            <person name="Ivanova N."/>
            <person name="Pati A."/>
            <person name="Land M.L."/>
            <person name="Dlutek M."/>
            <person name="Doolittle W.F."/>
            <person name="Noll K.M."/>
            <person name="Nesbo C.L."/>
        </authorList>
    </citation>
    <scope>NUCLEOTIDE SEQUENCE [LARGE SCALE GENOMIC DNA]</scope>
    <source>
        <strain evidence="2">mesG1.Ag.4.2</strain>
    </source>
</reference>
<dbReference type="KEGG" id="mpg:Theba_1841"/>